<proteinExistence type="predicted"/>
<evidence type="ECO:0000313" key="1">
    <source>
        <dbReference type="EMBL" id="GGF24133.1"/>
    </source>
</evidence>
<evidence type="ECO:0000313" key="2">
    <source>
        <dbReference type="Proteomes" id="UP000660110"/>
    </source>
</evidence>
<reference evidence="1" key="1">
    <citation type="journal article" date="2014" name="Int. J. Syst. Evol. Microbiol.">
        <title>Complete genome sequence of Corynebacterium casei LMG S-19264T (=DSM 44701T), isolated from a smear-ripened cheese.</title>
        <authorList>
            <consortium name="US DOE Joint Genome Institute (JGI-PGF)"/>
            <person name="Walter F."/>
            <person name="Albersmeier A."/>
            <person name="Kalinowski J."/>
            <person name="Ruckert C."/>
        </authorList>
    </citation>
    <scope>NUCLEOTIDE SEQUENCE</scope>
    <source>
        <strain evidence="1">CGMCC 1.12153</strain>
    </source>
</reference>
<comment type="caution">
    <text evidence="1">The sequence shown here is derived from an EMBL/GenBank/DDBJ whole genome shotgun (WGS) entry which is preliminary data.</text>
</comment>
<sequence>MKLWIRKIFVVLIAIMTLGLYIPPTDVEMNASEKKEVSSKEDQAGLNFTTQEAVEPEAVESIQAPDDYVHTITEQAKDQMISKMGPKILNKVEDDFEKDIFPKVETAIEMIVSDAGEEEVPYYEITEELTAGYGEKIFTIYDVRTKEEVARFDVRRDNRPGEGYWFNFHYHLNEDQFEEHHSIGEIYWDKNTPPKWMS</sequence>
<evidence type="ECO:0008006" key="3">
    <source>
        <dbReference type="Google" id="ProtNLM"/>
    </source>
</evidence>
<dbReference type="Pfam" id="PF14005">
    <property type="entry name" value="YpjP"/>
    <property type="match status" value="1"/>
</dbReference>
<gene>
    <name evidence="1" type="primary">ypjP</name>
    <name evidence="1" type="ORF">GCM10010954_23780</name>
</gene>
<dbReference type="InterPro" id="IPR025616">
    <property type="entry name" value="YpjP"/>
</dbReference>
<accession>A0A917B6Q9</accession>
<keyword evidence="2" id="KW-1185">Reference proteome</keyword>
<dbReference type="AlphaFoldDB" id="A0A917B6Q9"/>
<dbReference type="Proteomes" id="UP000660110">
    <property type="component" value="Unassembled WGS sequence"/>
</dbReference>
<dbReference type="RefSeq" id="WP_188377743.1">
    <property type="nucleotide sequence ID" value="NZ_BMEL01000003.1"/>
</dbReference>
<protein>
    <recommendedName>
        <fullName evidence="3">YpjP-like protein</fullName>
    </recommendedName>
</protein>
<name>A0A917B6Q9_HALAA</name>
<organism evidence="1 2">
    <name type="scientific">Halobacillus andaensis</name>
    <dbReference type="NCBI Taxonomy" id="1176239"/>
    <lineage>
        <taxon>Bacteria</taxon>
        <taxon>Bacillati</taxon>
        <taxon>Bacillota</taxon>
        <taxon>Bacilli</taxon>
        <taxon>Bacillales</taxon>
        <taxon>Bacillaceae</taxon>
        <taxon>Halobacillus</taxon>
    </lineage>
</organism>
<dbReference type="EMBL" id="BMEL01000003">
    <property type="protein sequence ID" value="GGF24133.1"/>
    <property type="molecule type" value="Genomic_DNA"/>
</dbReference>
<reference evidence="1" key="2">
    <citation type="submission" date="2020-09" db="EMBL/GenBank/DDBJ databases">
        <authorList>
            <person name="Sun Q."/>
            <person name="Zhou Y."/>
        </authorList>
    </citation>
    <scope>NUCLEOTIDE SEQUENCE</scope>
    <source>
        <strain evidence="1">CGMCC 1.12153</strain>
    </source>
</reference>